<organism evidence="2 3">
    <name type="scientific">Pristionchus fissidentatus</name>
    <dbReference type="NCBI Taxonomy" id="1538716"/>
    <lineage>
        <taxon>Eukaryota</taxon>
        <taxon>Metazoa</taxon>
        <taxon>Ecdysozoa</taxon>
        <taxon>Nematoda</taxon>
        <taxon>Chromadorea</taxon>
        <taxon>Rhabditida</taxon>
        <taxon>Rhabditina</taxon>
        <taxon>Diplogasteromorpha</taxon>
        <taxon>Diplogasteroidea</taxon>
        <taxon>Neodiplogasteridae</taxon>
        <taxon>Pristionchus</taxon>
    </lineage>
</organism>
<comment type="caution">
    <text evidence="2">The sequence shown here is derived from an EMBL/GenBank/DDBJ whole genome shotgun (WGS) entry which is preliminary data.</text>
</comment>
<evidence type="ECO:0000313" key="2">
    <source>
        <dbReference type="EMBL" id="GMT27483.1"/>
    </source>
</evidence>
<proteinExistence type="predicted"/>
<sequence length="396" mass="43681">KGSLSFPRFLPLFEMLWFLCLLPLASGRVTFTYSVLLDGVDYNTDRKLQLPFCSQGCSIYAATNEGQNKFSDGLLITADNGQFATKTMTSAMYDYDPQTGAKKPCVLQPLAAGQSYFIENTNKQGDSALMTVYVVAIDAPNQDKSLVYDVMQNYPAFSKNIITILTNLPQNIKIAPSSKKNSVVVRTVGFDNADGHPDNCPFVFDSDSHNFPFPGLSLPINSPIYTLTFDTASDISLTSYTLISTSLYLDPKGEIGYMSSPGYVGCSKNGQGMQALRSSNYNSETYYRLNSAGTKMNIHFTSYMQTPQDYPVIIQSNYKNTSLWGVRCDASELTQSDFTATESLALGWTRVNDMATFMIRYEASPSTPSSTNHAGIDGSMFSLMMFSVIAILWRTS</sequence>
<dbReference type="EMBL" id="BTSY01000005">
    <property type="protein sequence ID" value="GMT27483.1"/>
    <property type="molecule type" value="Genomic_DNA"/>
</dbReference>
<feature type="non-terminal residue" evidence="2">
    <location>
        <position position="1"/>
    </location>
</feature>
<keyword evidence="3" id="KW-1185">Reference proteome</keyword>
<gene>
    <name evidence="2" type="ORF">PFISCL1PPCAC_18780</name>
</gene>
<reference evidence="2" key="1">
    <citation type="submission" date="2023-10" db="EMBL/GenBank/DDBJ databases">
        <title>Genome assembly of Pristionchus species.</title>
        <authorList>
            <person name="Yoshida K."/>
            <person name="Sommer R.J."/>
        </authorList>
    </citation>
    <scope>NUCLEOTIDE SEQUENCE</scope>
    <source>
        <strain evidence="2">RS5133</strain>
    </source>
</reference>
<name>A0AAV5W7G1_9BILA</name>
<dbReference type="Proteomes" id="UP001432322">
    <property type="component" value="Unassembled WGS sequence"/>
</dbReference>
<protein>
    <submittedName>
        <fullName evidence="2">Uncharacterized protein</fullName>
    </submittedName>
</protein>
<accession>A0AAV5W7G1</accession>
<feature type="signal peptide" evidence="1">
    <location>
        <begin position="1"/>
        <end position="27"/>
    </location>
</feature>
<feature type="chain" id="PRO_5043753148" evidence="1">
    <location>
        <begin position="28"/>
        <end position="396"/>
    </location>
</feature>
<evidence type="ECO:0000313" key="3">
    <source>
        <dbReference type="Proteomes" id="UP001432322"/>
    </source>
</evidence>
<dbReference type="AlphaFoldDB" id="A0AAV5W7G1"/>
<evidence type="ECO:0000256" key="1">
    <source>
        <dbReference type="SAM" id="SignalP"/>
    </source>
</evidence>
<keyword evidence="1" id="KW-0732">Signal</keyword>